<dbReference type="PANTHER" id="PTHR30126">
    <property type="entry name" value="HTH-TYPE TRANSCRIPTIONAL REGULATOR"/>
    <property type="match status" value="1"/>
</dbReference>
<dbReference type="GO" id="GO:0000976">
    <property type="term" value="F:transcription cis-regulatory region binding"/>
    <property type="evidence" value="ECO:0007669"/>
    <property type="project" value="TreeGrafter"/>
</dbReference>
<dbReference type="OrthoDB" id="196624at2"/>
<dbReference type="FunFam" id="1.10.10.10:FF:000001">
    <property type="entry name" value="LysR family transcriptional regulator"/>
    <property type="match status" value="1"/>
</dbReference>
<evidence type="ECO:0000256" key="4">
    <source>
        <dbReference type="ARBA" id="ARBA00023163"/>
    </source>
</evidence>
<dbReference type="InterPro" id="IPR036388">
    <property type="entry name" value="WH-like_DNA-bd_sf"/>
</dbReference>
<protein>
    <recommendedName>
        <fullName evidence="6">HTH-type transcriptional regulator TtuA</fullName>
    </recommendedName>
    <alternativeName>
        <fullName evidence="7">Tartrate utilization transcriptional regulator</fullName>
    </alternativeName>
</protein>
<gene>
    <name evidence="9" type="ORF">EPK99_22400</name>
</gene>
<name>A0A444LAQ4_9HYPH</name>
<accession>A0A444LAQ4</accession>
<dbReference type="InterPro" id="IPR036390">
    <property type="entry name" value="WH_DNA-bd_sf"/>
</dbReference>
<sequence length="314" mass="33614">MIPEPGTPTFDQLRVLVTVVEAGSFAGAARKLNRATSVISYTIANLEAQLGVRLFDRETTRKPQLTDAGRMVLAEARLVANGVDSLRAKTRGLLQGIESELHIVLDTFLPEHRVIDALTGFFEAFPTVALHLAVETLGMVTQLVLDRRAMIGVSGPYCMMDGIEIVSIGSVRLIPAAAPVHPLALADANMPGAGRGHIQLVLTDRSQLTAGREVAVLSSKTWRLADLASKHMLMKAGIGWGYMPEPFIRDDIDDGRLIALNMPDAPPGDYSLHAIHRTDTPPGPAAVWLIERLRAQAGPGAAKASANDAPTIMG</sequence>
<dbReference type="GO" id="GO:0003700">
    <property type="term" value="F:DNA-binding transcription factor activity"/>
    <property type="evidence" value="ECO:0007669"/>
    <property type="project" value="InterPro"/>
</dbReference>
<dbReference type="Gene3D" id="3.40.190.290">
    <property type="match status" value="1"/>
</dbReference>
<comment type="caution">
    <text evidence="9">The sequence shown here is derived from an EMBL/GenBank/DDBJ whole genome shotgun (WGS) entry which is preliminary data.</text>
</comment>
<dbReference type="EMBL" id="SBIP01000006">
    <property type="protein sequence ID" value="RWX74670.1"/>
    <property type="molecule type" value="Genomic_DNA"/>
</dbReference>
<keyword evidence="10" id="KW-1185">Reference proteome</keyword>
<comment type="similarity">
    <text evidence="1">Belongs to the LysR transcriptional regulatory family.</text>
</comment>
<dbReference type="InterPro" id="IPR000847">
    <property type="entry name" value="LysR_HTH_N"/>
</dbReference>
<evidence type="ECO:0000313" key="10">
    <source>
        <dbReference type="Proteomes" id="UP000287687"/>
    </source>
</evidence>
<dbReference type="SUPFAM" id="SSF46785">
    <property type="entry name" value="Winged helix' DNA-binding domain"/>
    <property type="match status" value="1"/>
</dbReference>
<proteinExistence type="inferred from homology"/>
<dbReference type="PROSITE" id="PS50931">
    <property type="entry name" value="HTH_LYSR"/>
    <property type="match status" value="1"/>
</dbReference>
<dbReference type="InterPro" id="IPR005119">
    <property type="entry name" value="LysR_subst-bd"/>
</dbReference>
<keyword evidence="4" id="KW-0804">Transcription</keyword>
<evidence type="ECO:0000256" key="2">
    <source>
        <dbReference type="ARBA" id="ARBA00023015"/>
    </source>
</evidence>
<feature type="domain" description="HTH lysR-type" evidence="8">
    <location>
        <begin position="8"/>
        <end position="66"/>
    </location>
</feature>
<organism evidence="9 10">
    <name type="scientific">Neorhizobium lilium</name>
    <dbReference type="NCBI Taxonomy" id="2503024"/>
    <lineage>
        <taxon>Bacteria</taxon>
        <taxon>Pseudomonadati</taxon>
        <taxon>Pseudomonadota</taxon>
        <taxon>Alphaproteobacteria</taxon>
        <taxon>Hyphomicrobiales</taxon>
        <taxon>Rhizobiaceae</taxon>
        <taxon>Rhizobium/Agrobacterium group</taxon>
        <taxon>Neorhizobium</taxon>
    </lineage>
</organism>
<evidence type="ECO:0000256" key="1">
    <source>
        <dbReference type="ARBA" id="ARBA00009437"/>
    </source>
</evidence>
<dbReference type="Gene3D" id="1.10.10.10">
    <property type="entry name" value="Winged helix-like DNA-binding domain superfamily/Winged helix DNA-binding domain"/>
    <property type="match status" value="1"/>
</dbReference>
<evidence type="ECO:0000313" key="9">
    <source>
        <dbReference type="EMBL" id="RWX74670.1"/>
    </source>
</evidence>
<evidence type="ECO:0000256" key="7">
    <source>
        <dbReference type="ARBA" id="ARBA00083243"/>
    </source>
</evidence>
<evidence type="ECO:0000259" key="8">
    <source>
        <dbReference type="PROSITE" id="PS50931"/>
    </source>
</evidence>
<dbReference type="SUPFAM" id="SSF53850">
    <property type="entry name" value="Periplasmic binding protein-like II"/>
    <property type="match status" value="1"/>
</dbReference>
<keyword evidence="2" id="KW-0805">Transcription regulation</keyword>
<dbReference type="Pfam" id="PF00126">
    <property type="entry name" value="HTH_1"/>
    <property type="match status" value="1"/>
</dbReference>
<keyword evidence="3" id="KW-0238">DNA-binding</keyword>
<comment type="function">
    <text evidence="5">Transcriptional regulator of the ttuABCDE tartrate utilization operon.</text>
</comment>
<dbReference type="PANTHER" id="PTHR30126:SF91">
    <property type="entry name" value="LYSR FAMILY TRANSCRIPTIONAL REGULATOR"/>
    <property type="match status" value="1"/>
</dbReference>
<reference evidence="9 10" key="1">
    <citation type="submission" date="2019-01" db="EMBL/GenBank/DDBJ databases">
        <title>The draft genome of Rhizobium sp. 24NR.</title>
        <authorList>
            <person name="Liu L."/>
            <person name="Liang L."/>
            <person name="Shi S."/>
            <person name="Xu L."/>
            <person name="Wang X."/>
            <person name="Li L."/>
            <person name="Zhang X."/>
        </authorList>
    </citation>
    <scope>NUCLEOTIDE SEQUENCE [LARGE SCALE GENOMIC DNA]</scope>
    <source>
        <strain evidence="9 10">24NR</strain>
    </source>
</reference>
<evidence type="ECO:0000256" key="6">
    <source>
        <dbReference type="ARBA" id="ARBA00067332"/>
    </source>
</evidence>
<evidence type="ECO:0000256" key="5">
    <source>
        <dbReference type="ARBA" id="ARBA00054626"/>
    </source>
</evidence>
<dbReference type="AlphaFoldDB" id="A0A444LAQ4"/>
<evidence type="ECO:0000256" key="3">
    <source>
        <dbReference type="ARBA" id="ARBA00023125"/>
    </source>
</evidence>
<dbReference type="Pfam" id="PF03466">
    <property type="entry name" value="LysR_substrate"/>
    <property type="match status" value="1"/>
</dbReference>
<dbReference type="Proteomes" id="UP000287687">
    <property type="component" value="Unassembled WGS sequence"/>
</dbReference>